<proteinExistence type="predicted"/>
<name>A0ABQ7ZZ96_BRANA</name>
<evidence type="ECO:0000313" key="2">
    <source>
        <dbReference type="EMBL" id="KAH0885564.1"/>
    </source>
</evidence>
<gene>
    <name evidence="2" type="ORF">HID58_061660</name>
</gene>
<keyword evidence="3" id="KW-1185">Reference proteome</keyword>
<sequence>ARRPVIENPKFDYAKMEFVSTLAPSSRTSTEEARGSSSPPDPTMSNKHGCSGRNLESDLHNQLLCRSQFPSLRLLLTSYDLLRSGGSSLIKRGDCTFMKITLPAIGVLPLWWCDFSFWEARNVKGGVELMGLDMLILDSKGGPISKLIIILGGFDVTRCNQNYMLSNSPLLIRFSGSTEFEEIQFYQFLKNAQVPDVSLTLSLFHSQLSSSIVSQAPGRLLC</sequence>
<dbReference type="EMBL" id="JAGKQM010000014">
    <property type="protein sequence ID" value="KAH0885564.1"/>
    <property type="molecule type" value="Genomic_DNA"/>
</dbReference>
<dbReference type="Proteomes" id="UP000824890">
    <property type="component" value="Unassembled WGS sequence"/>
</dbReference>
<accession>A0ABQ7ZZ96</accession>
<evidence type="ECO:0000313" key="3">
    <source>
        <dbReference type="Proteomes" id="UP000824890"/>
    </source>
</evidence>
<feature type="region of interest" description="Disordered" evidence="1">
    <location>
        <begin position="21"/>
        <end position="51"/>
    </location>
</feature>
<comment type="caution">
    <text evidence="2">The sequence shown here is derived from an EMBL/GenBank/DDBJ whole genome shotgun (WGS) entry which is preliminary data.</text>
</comment>
<evidence type="ECO:0000256" key="1">
    <source>
        <dbReference type="SAM" id="MobiDB-lite"/>
    </source>
</evidence>
<feature type="compositionally biased region" description="Polar residues" evidence="1">
    <location>
        <begin position="35"/>
        <end position="48"/>
    </location>
</feature>
<reference evidence="2 3" key="1">
    <citation type="submission" date="2021-05" db="EMBL/GenBank/DDBJ databases">
        <title>Genome Assembly of Synthetic Allotetraploid Brassica napus Reveals Homoeologous Exchanges between Subgenomes.</title>
        <authorList>
            <person name="Davis J.T."/>
        </authorList>
    </citation>
    <scope>NUCLEOTIDE SEQUENCE [LARGE SCALE GENOMIC DNA]</scope>
    <source>
        <strain evidence="3">cv. Da-Ae</strain>
        <tissue evidence="2">Seedling</tissue>
    </source>
</reference>
<organism evidence="2 3">
    <name type="scientific">Brassica napus</name>
    <name type="common">Rape</name>
    <dbReference type="NCBI Taxonomy" id="3708"/>
    <lineage>
        <taxon>Eukaryota</taxon>
        <taxon>Viridiplantae</taxon>
        <taxon>Streptophyta</taxon>
        <taxon>Embryophyta</taxon>
        <taxon>Tracheophyta</taxon>
        <taxon>Spermatophyta</taxon>
        <taxon>Magnoliopsida</taxon>
        <taxon>eudicotyledons</taxon>
        <taxon>Gunneridae</taxon>
        <taxon>Pentapetalae</taxon>
        <taxon>rosids</taxon>
        <taxon>malvids</taxon>
        <taxon>Brassicales</taxon>
        <taxon>Brassicaceae</taxon>
        <taxon>Brassiceae</taxon>
        <taxon>Brassica</taxon>
    </lineage>
</organism>
<protein>
    <submittedName>
        <fullName evidence="2">Uncharacterized protein</fullName>
    </submittedName>
</protein>
<feature type="non-terminal residue" evidence="2">
    <location>
        <position position="1"/>
    </location>
</feature>